<dbReference type="InterPro" id="IPR000683">
    <property type="entry name" value="Gfo/Idh/MocA-like_OxRdtase_N"/>
</dbReference>
<dbReference type="InterPro" id="IPR036291">
    <property type="entry name" value="NAD(P)-bd_dom_sf"/>
</dbReference>
<proteinExistence type="inferred from homology"/>
<evidence type="ECO:0000313" key="6">
    <source>
        <dbReference type="Proteomes" id="UP000013243"/>
    </source>
</evidence>
<accession>A0A1B1A3W3</accession>
<feature type="domain" description="GFO/IDH/MocA-like oxidoreductase" evidence="4">
    <location>
        <begin position="133"/>
        <end position="247"/>
    </location>
</feature>
<dbReference type="PANTHER" id="PTHR22604">
    <property type="entry name" value="OXIDOREDUCTASES"/>
    <property type="match status" value="1"/>
</dbReference>
<dbReference type="Pfam" id="PF22725">
    <property type="entry name" value="GFO_IDH_MocA_C3"/>
    <property type="match status" value="1"/>
</dbReference>
<protein>
    <submittedName>
        <fullName evidence="5">Oxidoreductase</fullName>
    </submittedName>
</protein>
<dbReference type="Pfam" id="PF01408">
    <property type="entry name" value="GFO_IDH_MocA"/>
    <property type="match status" value="1"/>
</dbReference>
<dbReference type="GO" id="GO:0016491">
    <property type="term" value="F:oxidoreductase activity"/>
    <property type="evidence" value="ECO:0007669"/>
    <property type="project" value="UniProtKB-KW"/>
</dbReference>
<dbReference type="SUPFAM" id="SSF51735">
    <property type="entry name" value="NAD(P)-binding Rossmann-fold domains"/>
    <property type="match status" value="1"/>
</dbReference>
<reference evidence="5 6" key="1">
    <citation type="journal article" date="2016" name="ISME J.">
        <title>Global occurrence and heterogeneity of the Roseobacter-clade species Ruegeria mobilis.</title>
        <authorList>
            <person name="Sonnenschein E."/>
            <person name="Gram L."/>
        </authorList>
    </citation>
    <scope>NUCLEOTIDE SEQUENCE [LARGE SCALE GENOMIC DNA]</scope>
    <source>
        <strain evidence="5 6">F1926</strain>
    </source>
</reference>
<name>A0A1B1A3W3_9RHOB</name>
<dbReference type="EMBL" id="CP015230">
    <property type="protein sequence ID" value="ANP41206.1"/>
    <property type="molecule type" value="Genomic_DNA"/>
</dbReference>
<evidence type="ECO:0000256" key="2">
    <source>
        <dbReference type="ARBA" id="ARBA00023002"/>
    </source>
</evidence>
<dbReference type="AlphaFoldDB" id="A0A1B1A3W3"/>
<dbReference type="InterPro" id="IPR050984">
    <property type="entry name" value="Gfo/Idh/MocA_domain"/>
</dbReference>
<evidence type="ECO:0000259" key="4">
    <source>
        <dbReference type="Pfam" id="PF22725"/>
    </source>
</evidence>
<dbReference type="Gene3D" id="3.40.50.720">
    <property type="entry name" value="NAD(P)-binding Rossmann-like Domain"/>
    <property type="match status" value="1"/>
</dbReference>
<comment type="similarity">
    <text evidence="1">Belongs to the Gfo/Idh/MocA family.</text>
</comment>
<gene>
    <name evidence="5" type="ORF">K529_010560</name>
</gene>
<dbReference type="InterPro" id="IPR055170">
    <property type="entry name" value="GFO_IDH_MocA-like_dom"/>
</dbReference>
<dbReference type="Proteomes" id="UP000013243">
    <property type="component" value="Chromosome"/>
</dbReference>
<organism evidence="5 6">
    <name type="scientific">Tritonibacter mobilis F1926</name>
    <dbReference type="NCBI Taxonomy" id="1265309"/>
    <lineage>
        <taxon>Bacteria</taxon>
        <taxon>Pseudomonadati</taxon>
        <taxon>Pseudomonadota</taxon>
        <taxon>Alphaproteobacteria</taxon>
        <taxon>Rhodobacterales</taxon>
        <taxon>Paracoccaceae</taxon>
        <taxon>Tritonibacter</taxon>
    </lineage>
</organism>
<dbReference type="STRING" id="1265309.K529_010560"/>
<feature type="domain" description="Gfo/Idh/MocA-like oxidoreductase N-terminal" evidence="3">
    <location>
        <begin position="5"/>
        <end position="122"/>
    </location>
</feature>
<evidence type="ECO:0000259" key="3">
    <source>
        <dbReference type="Pfam" id="PF01408"/>
    </source>
</evidence>
<evidence type="ECO:0000313" key="5">
    <source>
        <dbReference type="EMBL" id="ANP41206.1"/>
    </source>
</evidence>
<keyword evidence="2" id="KW-0560">Oxidoreductase</keyword>
<dbReference type="SUPFAM" id="SSF55347">
    <property type="entry name" value="Glyceraldehyde-3-phosphate dehydrogenase-like, C-terminal domain"/>
    <property type="match status" value="1"/>
</dbReference>
<evidence type="ECO:0000256" key="1">
    <source>
        <dbReference type="ARBA" id="ARBA00010928"/>
    </source>
</evidence>
<dbReference type="Gene3D" id="3.30.360.10">
    <property type="entry name" value="Dihydrodipicolinate Reductase, domain 2"/>
    <property type="match status" value="1"/>
</dbReference>
<sequence>MTKPVRWGILGAAKFAREHMGPAIHAANGAELAALATSSAEKAAPFQAFAPGIGVHQGYEALLADPSIDAVYIPLPNHLHVEWAIKAMQAGKHVLVEKPAALREAEFDQLIAARDEAGVLAAEAYMIVHHPQWQRARELVQSGALGQVKHVSGKFSFDNRADVDNIRNRPETGGGALRDIGVYVFGSTRFVTGEEPQEISAQIEWENGVDVLSNVQAKFPSFLYTAYVSTRLQPYQEMAFHGDKGVLRLTAPFNPRVFGEARLELHQSSHAGGSGRMSEERFPVADHYKLQVEAFGRSLREGVAYPCPLEFSRGTQAMIDGVFKVATDL</sequence>
<dbReference type="PANTHER" id="PTHR22604:SF105">
    <property type="entry name" value="TRANS-1,2-DIHYDROBENZENE-1,2-DIOL DEHYDROGENASE"/>
    <property type="match status" value="1"/>
</dbReference>
<dbReference type="OrthoDB" id="9792935at2"/>
<dbReference type="GO" id="GO:0000166">
    <property type="term" value="F:nucleotide binding"/>
    <property type="evidence" value="ECO:0007669"/>
    <property type="project" value="InterPro"/>
</dbReference>
<dbReference type="RefSeq" id="WP_005630118.1">
    <property type="nucleotide sequence ID" value="NZ_CP015230.1"/>
</dbReference>
<dbReference type="GeneID" id="28250278"/>
<dbReference type="KEGG" id="rmb:K529_010560"/>